<gene>
    <name evidence="1" type="ORF">OJF2_16820</name>
</gene>
<dbReference type="AlphaFoldDB" id="A0A5B9VZI5"/>
<dbReference type="EMBL" id="CP042997">
    <property type="protein sequence ID" value="QEH33185.1"/>
    <property type="molecule type" value="Genomic_DNA"/>
</dbReference>
<proteinExistence type="predicted"/>
<dbReference type="RefSeq" id="WP_148592892.1">
    <property type="nucleotide sequence ID" value="NZ_CP042997.1"/>
</dbReference>
<organism evidence="1 2">
    <name type="scientific">Aquisphaera giovannonii</name>
    <dbReference type="NCBI Taxonomy" id="406548"/>
    <lineage>
        <taxon>Bacteria</taxon>
        <taxon>Pseudomonadati</taxon>
        <taxon>Planctomycetota</taxon>
        <taxon>Planctomycetia</taxon>
        <taxon>Isosphaerales</taxon>
        <taxon>Isosphaeraceae</taxon>
        <taxon>Aquisphaera</taxon>
    </lineage>
</organism>
<dbReference type="Proteomes" id="UP000324233">
    <property type="component" value="Chromosome"/>
</dbReference>
<protein>
    <recommendedName>
        <fullName evidence="3">DUF488 domain-containing protein</fullName>
    </recommendedName>
</protein>
<dbReference type="PANTHER" id="PTHR39337:SF1">
    <property type="entry name" value="BLR5642 PROTEIN"/>
    <property type="match status" value="1"/>
</dbReference>
<dbReference type="InterPro" id="IPR007438">
    <property type="entry name" value="DUF488"/>
</dbReference>
<keyword evidence="2" id="KW-1185">Reference proteome</keyword>
<dbReference type="Pfam" id="PF04343">
    <property type="entry name" value="DUF488"/>
    <property type="match status" value="1"/>
</dbReference>
<evidence type="ECO:0008006" key="3">
    <source>
        <dbReference type="Google" id="ProtNLM"/>
    </source>
</evidence>
<dbReference type="PANTHER" id="PTHR39337">
    <property type="entry name" value="BLR5642 PROTEIN"/>
    <property type="match status" value="1"/>
</dbReference>
<dbReference type="OrthoDB" id="9789109at2"/>
<sequence length="139" mass="15620">MRFFTIGYGGRPPSEFLDLLRRHGVRTVADVRLRPDRASMGTYTRSRDAQKGIAGLLGSAGIAYEPIVELGNVFLDWADWRGPYRQLLEGAGDLLCARLDSLEAPFCLLCAEKRHADCHRTLIAEHLVARRGWSVEHIE</sequence>
<accession>A0A5B9VZI5</accession>
<reference evidence="1 2" key="1">
    <citation type="submission" date="2019-08" db="EMBL/GenBank/DDBJ databases">
        <title>Deep-cultivation of Planctomycetes and their phenomic and genomic characterization uncovers novel biology.</title>
        <authorList>
            <person name="Wiegand S."/>
            <person name="Jogler M."/>
            <person name="Boedeker C."/>
            <person name="Pinto D."/>
            <person name="Vollmers J."/>
            <person name="Rivas-Marin E."/>
            <person name="Kohn T."/>
            <person name="Peeters S.H."/>
            <person name="Heuer A."/>
            <person name="Rast P."/>
            <person name="Oberbeckmann S."/>
            <person name="Bunk B."/>
            <person name="Jeske O."/>
            <person name="Meyerdierks A."/>
            <person name="Storesund J.E."/>
            <person name="Kallscheuer N."/>
            <person name="Luecker S."/>
            <person name="Lage O.M."/>
            <person name="Pohl T."/>
            <person name="Merkel B.J."/>
            <person name="Hornburger P."/>
            <person name="Mueller R.-W."/>
            <person name="Bruemmer F."/>
            <person name="Labrenz M."/>
            <person name="Spormann A.M."/>
            <person name="Op den Camp H."/>
            <person name="Overmann J."/>
            <person name="Amann R."/>
            <person name="Jetten M.S.M."/>
            <person name="Mascher T."/>
            <person name="Medema M.H."/>
            <person name="Devos D.P."/>
            <person name="Kaster A.-K."/>
            <person name="Ovreas L."/>
            <person name="Rohde M."/>
            <person name="Galperin M.Y."/>
            <person name="Jogler C."/>
        </authorList>
    </citation>
    <scope>NUCLEOTIDE SEQUENCE [LARGE SCALE GENOMIC DNA]</scope>
    <source>
        <strain evidence="1 2">OJF2</strain>
    </source>
</reference>
<name>A0A5B9VZI5_9BACT</name>
<evidence type="ECO:0000313" key="1">
    <source>
        <dbReference type="EMBL" id="QEH33185.1"/>
    </source>
</evidence>
<evidence type="ECO:0000313" key="2">
    <source>
        <dbReference type="Proteomes" id="UP000324233"/>
    </source>
</evidence>
<dbReference type="KEGG" id="agv:OJF2_16820"/>